<name>A0A151JHY2_9VIBR</name>
<dbReference type="Gene3D" id="1.10.10.10">
    <property type="entry name" value="Winged helix-like DNA-binding domain superfamily/Winged helix DNA-binding domain"/>
    <property type="match status" value="1"/>
</dbReference>
<dbReference type="AlphaFoldDB" id="A0A151JHY2"/>
<evidence type="ECO:0000313" key="3">
    <source>
        <dbReference type="Proteomes" id="UP000075349"/>
    </source>
</evidence>
<protein>
    <recommendedName>
        <fullName evidence="4">Helix-turn-helix domain-containing protein</fullName>
    </recommendedName>
</protein>
<dbReference type="Proteomes" id="UP000075349">
    <property type="component" value="Unassembled WGS sequence"/>
</dbReference>
<dbReference type="Pfam" id="PF13730">
    <property type="entry name" value="HTH_36"/>
    <property type="match status" value="1"/>
</dbReference>
<feature type="region of interest" description="Disordered" evidence="1">
    <location>
        <begin position="213"/>
        <end position="239"/>
    </location>
</feature>
<dbReference type="InterPro" id="IPR036388">
    <property type="entry name" value="WH-like_DNA-bd_sf"/>
</dbReference>
<evidence type="ECO:0000313" key="2">
    <source>
        <dbReference type="EMBL" id="KYN25400.1"/>
    </source>
</evidence>
<evidence type="ECO:0008006" key="4">
    <source>
        <dbReference type="Google" id="ProtNLM"/>
    </source>
</evidence>
<sequence length="275" mass="31180">MSQPYLFHALTVQTGSPITKLLLISLADLADHQGSCFPSYEYLATCCNVSVRSVKNHIKILQQQGHVKKVPRFAKGYQRSNLFQLQFCLASNAPQSSHALAPPQALESSQQQPHNQEESAAPISNTLNKTYLEQGSLQPAVITLLTSEGETAVSQEFYQLLIETYPNLNIQQELQAMRMWLYLNEEKRRPRETLKFFINSWLRSAAKSRANRLQRMQSLSSVPTPTAQNSSVQSSSVQSKRPEILERCFAEYQQRHNKHPIEARIQAIVAEKKGR</sequence>
<feature type="compositionally biased region" description="Low complexity" evidence="1">
    <location>
        <begin position="230"/>
        <end position="239"/>
    </location>
</feature>
<feature type="region of interest" description="Disordered" evidence="1">
    <location>
        <begin position="98"/>
        <end position="119"/>
    </location>
</feature>
<accession>A0A151JHY2</accession>
<organism evidence="2 3">
    <name type="scientific">Vibrio cidicii</name>
    <dbReference type="NCBI Taxonomy" id="1763883"/>
    <lineage>
        <taxon>Bacteria</taxon>
        <taxon>Pseudomonadati</taxon>
        <taxon>Pseudomonadota</taxon>
        <taxon>Gammaproteobacteria</taxon>
        <taxon>Vibrionales</taxon>
        <taxon>Vibrionaceae</taxon>
        <taxon>Vibrio</taxon>
    </lineage>
</organism>
<gene>
    <name evidence="2" type="ORF">AUQ44_07355</name>
</gene>
<dbReference type="EMBL" id="LOMK01000001">
    <property type="protein sequence ID" value="KYN25400.1"/>
    <property type="molecule type" value="Genomic_DNA"/>
</dbReference>
<reference evidence="3" key="1">
    <citation type="submission" date="2015-12" db="EMBL/GenBank/DDBJ databases">
        <authorList>
            <person name="Tarr C.L."/>
            <person name="Gladney L.M."/>
        </authorList>
    </citation>
    <scope>NUCLEOTIDE SEQUENCE [LARGE SCALE GENOMIC DNA]</scope>
    <source>
        <strain evidence="3">2756-81</strain>
    </source>
</reference>
<evidence type="ECO:0000256" key="1">
    <source>
        <dbReference type="SAM" id="MobiDB-lite"/>
    </source>
</evidence>
<comment type="caution">
    <text evidence="2">The sequence shown here is derived from an EMBL/GenBank/DDBJ whole genome shotgun (WGS) entry which is preliminary data.</text>
</comment>
<proteinExistence type="predicted"/>
<feature type="compositionally biased region" description="Polar residues" evidence="1">
    <location>
        <begin position="214"/>
        <end position="229"/>
    </location>
</feature>